<feature type="transmembrane region" description="Helical" evidence="8">
    <location>
        <begin position="187"/>
        <end position="207"/>
    </location>
</feature>
<dbReference type="AlphaFoldDB" id="A0A5K7WU17"/>
<keyword evidence="4" id="KW-0309">Germination</keyword>
<dbReference type="PANTHER" id="PTHR34975:SF2">
    <property type="entry name" value="SPORE GERMINATION PROTEIN A2"/>
    <property type="match status" value="1"/>
</dbReference>
<dbReference type="GO" id="GO:0009847">
    <property type="term" value="P:spore germination"/>
    <property type="evidence" value="ECO:0007669"/>
    <property type="project" value="InterPro"/>
</dbReference>
<keyword evidence="7 8" id="KW-0472">Membrane</keyword>
<dbReference type="Proteomes" id="UP000326951">
    <property type="component" value="Chromosome"/>
</dbReference>
<dbReference type="GO" id="GO:0016020">
    <property type="term" value="C:membrane"/>
    <property type="evidence" value="ECO:0007669"/>
    <property type="project" value="UniProtKB-SubCell"/>
</dbReference>
<reference evidence="9 10" key="1">
    <citation type="submission" date="2019-09" db="EMBL/GenBank/DDBJ databases">
        <title>Complete genome sequence of Sporolactobacillus terrae 70-3.</title>
        <authorList>
            <person name="Tanaka N."/>
            <person name="Shiwa Y."/>
            <person name="Fujita N."/>
            <person name="Tanasupawat S."/>
        </authorList>
    </citation>
    <scope>NUCLEOTIDE SEQUENCE [LARGE SCALE GENOMIC DNA]</scope>
    <source>
        <strain evidence="9 10">70-3</strain>
    </source>
</reference>
<sequence length="369" mass="41535">MIQSERISIFQFYLPIYVGIITTSVLTMPLVLYQSAEQNLWLPLIVGSLSGYLAVAIVSYLYHCCPQQTIIEILQQRMGRFVGTLFAVLLIICLAFQGGFITREYQVYLSINFYQFMPHFVLIGLMLAVALYAIRQGIEVLVRCTVLFAPLILAVYLLICVLIVPELSADRLLPLFDHGIWAPLRGTLLPAVSFSQFIWGAFYMPAVSVPAKKMFTSGCWFVLAVTLTLLIIFAVVVCFLGDATLQSLYPFAMVERYVQITGILERSSAFFMIVWLLGVFVKTATLLFILNLAAAQTFHRQSYVRTALPVVVLFFFTVLVLFPTSESLLHQGHVLLYTCSIAGNLVIPLVTAFYLFFYRKMTGKARSEP</sequence>
<comment type="similarity">
    <text evidence="2">Belongs to the amino acid-polyamine-organocation (APC) superfamily. Spore germination protein (SGP) (TC 2.A.3.9) family.</text>
</comment>
<evidence type="ECO:0000256" key="5">
    <source>
        <dbReference type="ARBA" id="ARBA00022692"/>
    </source>
</evidence>
<feature type="transmembrane region" description="Helical" evidence="8">
    <location>
        <begin position="113"/>
        <end position="134"/>
    </location>
</feature>
<evidence type="ECO:0000256" key="8">
    <source>
        <dbReference type="SAM" id="Phobius"/>
    </source>
</evidence>
<dbReference type="InterPro" id="IPR004761">
    <property type="entry name" value="Spore_GerAB"/>
</dbReference>
<dbReference type="EMBL" id="AP021853">
    <property type="protein sequence ID" value="BBN97827.1"/>
    <property type="molecule type" value="Genomic_DNA"/>
</dbReference>
<evidence type="ECO:0000256" key="2">
    <source>
        <dbReference type="ARBA" id="ARBA00007998"/>
    </source>
</evidence>
<feature type="transmembrane region" description="Helical" evidence="8">
    <location>
        <begin position="12"/>
        <end position="34"/>
    </location>
</feature>
<dbReference type="NCBIfam" id="TIGR00912">
    <property type="entry name" value="2A0309"/>
    <property type="match status" value="1"/>
</dbReference>
<accession>A0A5K7WU17</accession>
<proteinExistence type="inferred from homology"/>
<feature type="transmembrane region" description="Helical" evidence="8">
    <location>
        <begin position="269"/>
        <end position="290"/>
    </location>
</feature>
<keyword evidence="6 8" id="KW-1133">Transmembrane helix</keyword>
<organism evidence="9 10">
    <name type="scientific">Sporolactobacillus terrae</name>
    <dbReference type="NCBI Taxonomy" id="269673"/>
    <lineage>
        <taxon>Bacteria</taxon>
        <taxon>Bacillati</taxon>
        <taxon>Bacillota</taxon>
        <taxon>Bacilli</taxon>
        <taxon>Bacillales</taxon>
        <taxon>Sporolactobacillaceae</taxon>
        <taxon>Sporolactobacillus</taxon>
    </lineage>
</organism>
<dbReference type="PANTHER" id="PTHR34975">
    <property type="entry name" value="SPORE GERMINATION PROTEIN A2"/>
    <property type="match status" value="1"/>
</dbReference>
<evidence type="ECO:0000256" key="1">
    <source>
        <dbReference type="ARBA" id="ARBA00004141"/>
    </source>
</evidence>
<gene>
    <name evidence="9" type="ORF">St703_05320</name>
</gene>
<feature type="transmembrane region" description="Helical" evidence="8">
    <location>
        <begin position="219"/>
        <end position="249"/>
    </location>
</feature>
<dbReference type="RefSeq" id="WP_152080195.1">
    <property type="nucleotide sequence ID" value="NZ_AP021853.1"/>
</dbReference>
<feature type="transmembrane region" description="Helical" evidence="8">
    <location>
        <begin position="334"/>
        <end position="357"/>
    </location>
</feature>
<feature type="transmembrane region" description="Helical" evidence="8">
    <location>
        <begin position="146"/>
        <end position="167"/>
    </location>
</feature>
<dbReference type="Pfam" id="PF03845">
    <property type="entry name" value="Spore_permease"/>
    <property type="match status" value="1"/>
</dbReference>
<comment type="subcellular location">
    <subcellularLocation>
        <location evidence="1">Membrane</location>
        <topology evidence="1">Multi-pass membrane protein</topology>
    </subcellularLocation>
</comment>
<feature type="transmembrane region" description="Helical" evidence="8">
    <location>
        <begin position="40"/>
        <end position="61"/>
    </location>
</feature>
<keyword evidence="3" id="KW-0813">Transport</keyword>
<feature type="transmembrane region" description="Helical" evidence="8">
    <location>
        <begin position="81"/>
        <end position="101"/>
    </location>
</feature>
<protein>
    <submittedName>
        <fullName evidence="9">Uncharacterized protein</fullName>
    </submittedName>
</protein>
<evidence type="ECO:0000313" key="10">
    <source>
        <dbReference type="Proteomes" id="UP000326951"/>
    </source>
</evidence>
<evidence type="ECO:0000313" key="9">
    <source>
        <dbReference type="EMBL" id="BBN97827.1"/>
    </source>
</evidence>
<evidence type="ECO:0000256" key="6">
    <source>
        <dbReference type="ARBA" id="ARBA00022989"/>
    </source>
</evidence>
<keyword evidence="5 8" id="KW-0812">Transmembrane</keyword>
<evidence type="ECO:0000256" key="4">
    <source>
        <dbReference type="ARBA" id="ARBA00022544"/>
    </source>
</evidence>
<evidence type="ECO:0000256" key="3">
    <source>
        <dbReference type="ARBA" id="ARBA00022448"/>
    </source>
</evidence>
<name>A0A5K7WU17_9BACL</name>
<feature type="transmembrane region" description="Helical" evidence="8">
    <location>
        <begin position="302"/>
        <end position="322"/>
    </location>
</feature>
<evidence type="ECO:0000256" key="7">
    <source>
        <dbReference type="ARBA" id="ARBA00023136"/>
    </source>
</evidence>